<protein>
    <submittedName>
        <fullName evidence="1">Uncharacterized protein</fullName>
    </submittedName>
</protein>
<dbReference type="Proteomes" id="UP000265719">
    <property type="component" value="Chromosome"/>
</dbReference>
<sequence length="463" mass="50801">MTTVRTTTVPVTGERVREGRATWGQRTAWRHLRWFPEDHHRFNMQEAFEITPGADLDAVLAAITDLVNSNVTLRTRLLPDDTGTLRQRAESSGSLPVQIVETDQGDQADLLALVEGISARLGALSFDPARDWPLRVAVLVHAGRPRALVLSLSHVATDGVSLRLLVERARRLVADRAAGRPPAGGGRETELIEIAEFESGEAGKALSEAAIRYWRRVLRDAPESAFPGPALEVVGHRYRSTRFRSSALHAATHVIAERHRVSTAMVLLAGLSMVLARHTDGAGTLMKVVASNRTADVADVVCPMAQDGIFAAGRPGGGLVRVLRDSWAPAMRAHRHARYDPDRLDEAIAALEREQGHRIAITCCVNDRRRDQRTSPALAGTPPERLTELLDETDIEETSAYDSHDLQFFVEIDADDRFTELSVTVDTRHISHADLGRIPFLLESHLVRAAHQSDETQAAAPSP</sequence>
<dbReference type="KEGG" id="thao:NI17_009525"/>
<organism evidence="1 2">
    <name type="scientific">Thermobifida halotolerans</name>
    <dbReference type="NCBI Taxonomy" id="483545"/>
    <lineage>
        <taxon>Bacteria</taxon>
        <taxon>Bacillati</taxon>
        <taxon>Actinomycetota</taxon>
        <taxon>Actinomycetes</taxon>
        <taxon>Streptosporangiales</taxon>
        <taxon>Nocardiopsidaceae</taxon>
        <taxon>Thermobifida</taxon>
    </lineage>
</organism>
<keyword evidence="2" id="KW-1185">Reference proteome</keyword>
<dbReference type="AlphaFoldDB" id="A0A399FWT0"/>
<dbReference type="InterPro" id="IPR001242">
    <property type="entry name" value="Condensation_dom"/>
</dbReference>
<dbReference type="InterPro" id="IPR023213">
    <property type="entry name" value="CAT-like_dom_sf"/>
</dbReference>
<dbReference type="PANTHER" id="PTHR45527:SF1">
    <property type="entry name" value="FATTY ACID SYNTHASE"/>
    <property type="match status" value="1"/>
</dbReference>
<dbReference type="GO" id="GO:0044550">
    <property type="term" value="P:secondary metabolite biosynthetic process"/>
    <property type="evidence" value="ECO:0007669"/>
    <property type="project" value="TreeGrafter"/>
</dbReference>
<dbReference type="Gene3D" id="3.30.559.30">
    <property type="entry name" value="Nonribosomal peptide synthetase, condensation domain"/>
    <property type="match status" value="1"/>
</dbReference>
<dbReference type="GO" id="GO:0043041">
    <property type="term" value="P:amino acid activation for nonribosomal peptide biosynthetic process"/>
    <property type="evidence" value="ECO:0007669"/>
    <property type="project" value="TreeGrafter"/>
</dbReference>
<reference evidence="1" key="1">
    <citation type="submission" date="2020-10" db="EMBL/GenBank/DDBJ databases">
        <title>De novo genome project of the cellulose decomposer Thermobifida halotolerans type strain.</title>
        <authorList>
            <person name="Nagy I."/>
            <person name="Horvath B."/>
            <person name="Kukolya J."/>
            <person name="Nagy I."/>
            <person name="Orsini M."/>
        </authorList>
    </citation>
    <scope>NUCLEOTIDE SEQUENCE</scope>
    <source>
        <strain evidence="1">DSM 44931</strain>
    </source>
</reference>
<dbReference type="GO" id="GO:0031177">
    <property type="term" value="F:phosphopantetheine binding"/>
    <property type="evidence" value="ECO:0007669"/>
    <property type="project" value="TreeGrafter"/>
</dbReference>
<dbReference type="Pfam" id="PF00668">
    <property type="entry name" value="Condensation"/>
    <property type="match status" value="1"/>
</dbReference>
<dbReference type="PANTHER" id="PTHR45527">
    <property type="entry name" value="NONRIBOSOMAL PEPTIDE SYNTHETASE"/>
    <property type="match status" value="1"/>
</dbReference>
<dbReference type="OrthoDB" id="5194982at2"/>
<dbReference type="Gene3D" id="3.30.559.10">
    <property type="entry name" value="Chloramphenicol acetyltransferase-like domain"/>
    <property type="match status" value="1"/>
</dbReference>
<gene>
    <name evidence="1" type="ORF">NI17_009525</name>
</gene>
<dbReference type="SUPFAM" id="SSF52777">
    <property type="entry name" value="CoA-dependent acyltransferases"/>
    <property type="match status" value="2"/>
</dbReference>
<proteinExistence type="predicted"/>
<dbReference type="GO" id="GO:0005737">
    <property type="term" value="C:cytoplasm"/>
    <property type="evidence" value="ECO:0007669"/>
    <property type="project" value="TreeGrafter"/>
</dbReference>
<evidence type="ECO:0000313" key="1">
    <source>
        <dbReference type="EMBL" id="UOE21336.1"/>
    </source>
</evidence>
<dbReference type="GO" id="GO:0008610">
    <property type="term" value="P:lipid biosynthetic process"/>
    <property type="evidence" value="ECO:0007669"/>
    <property type="project" value="UniProtKB-ARBA"/>
</dbReference>
<name>A0A399FWT0_9ACTN</name>
<dbReference type="RefSeq" id="WP_068694039.1">
    <property type="nucleotide sequence ID" value="NZ_CP063196.1"/>
</dbReference>
<dbReference type="EMBL" id="CP063196">
    <property type="protein sequence ID" value="UOE21336.1"/>
    <property type="molecule type" value="Genomic_DNA"/>
</dbReference>
<dbReference type="GO" id="GO:0003824">
    <property type="term" value="F:catalytic activity"/>
    <property type="evidence" value="ECO:0007669"/>
    <property type="project" value="InterPro"/>
</dbReference>
<accession>A0A399FWT0</accession>
<evidence type="ECO:0000313" key="2">
    <source>
        <dbReference type="Proteomes" id="UP000265719"/>
    </source>
</evidence>